<organism evidence="2 3">
    <name type="scientific">Brachionus plicatilis</name>
    <name type="common">Marine rotifer</name>
    <name type="synonym">Brachionus muelleri</name>
    <dbReference type="NCBI Taxonomy" id="10195"/>
    <lineage>
        <taxon>Eukaryota</taxon>
        <taxon>Metazoa</taxon>
        <taxon>Spiralia</taxon>
        <taxon>Gnathifera</taxon>
        <taxon>Rotifera</taxon>
        <taxon>Eurotatoria</taxon>
        <taxon>Monogononta</taxon>
        <taxon>Pseudotrocha</taxon>
        <taxon>Ploima</taxon>
        <taxon>Brachionidae</taxon>
        <taxon>Brachionus</taxon>
    </lineage>
</organism>
<evidence type="ECO:0000313" key="3">
    <source>
        <dbReference type="Proteomes" id="UP000276133"/>
    </source>
</evidence>
<evidence type="ECO:0000313" key="2">
    <source>
        <dbReference type="EMBL" id="RNA33126.1"/>
    </source>
</evidence>
<accession>A0A3M7SBF4</accession>
<evidence type="ECO:0000256" key="1">
    <source>
        <dbReference type="SAM" id="Phobius"/>
    </source>
</evidence>
<keyword evidence="3" id="KW-1185">Reference proteome</keyword>
<keyword evidence="1" id="KW-1133">Transmembrane helix</keyword>
<gene>
    <name evidence="2" type="ORF">BpHYR1_030919</name>
</gene>
<proteinExistence type="predicted"/>
<keyword evidence="1" id="KW-0472">Membrane</keyword>
<dbReference type="EMBL" id="REGN01001680">
    <property type="protein sequence ID" value="RNA33126.1"/>
    <property type="molecule type" value="Genomic_DNA"/>
</dbReference>
<name>A0A3M7SBF4_BRAPC</name>
<dbReference type="AlphaFoldDB" id="A0A3M7SBF4"/>
<sequence length="60" mass="7177">MCQRTRLSTNAIYRTCFGSSELKIWHSMPNLFNILYLFFVPKLIFCAIFQKIKKNLPNLY</sequence>
<comment type="caution">
    <text evidence="2">The sequence shown here is derived from an EMBL/GenBank/DDBJ whole genome shotgun (WGS) entry which is preliminary data.</text>
</comment>
<keyword evidence="1" id="KW-0812">Transmembrane</keyword>
<reference evidence="2 3" key="1">
    <citation type="journal article" date="2018" name="Sci. Rep.">
        <title>Genomic signatures of local adaptation to the degree of environmental predictability in rotifers.</title>
        <authorList>
            <person name="Franch-Gras L."/>
            <person name="Hahn C."/>
            <person name="Garcia-Roger E.M."/>
            <person name="Carmona M.J."/>
            <person name="Serra M."/>
            <person name="Gomez A."/>
        </authorList>
    </citation>
    <scope>NUCLEOTIDE SEQUENCE [LARGE SCALE GENOMIC DNA]</scope>
    <source>
        <strain evidence="2">HYR1</strain>
    </source>
</reference>
<protein>
    <submittedName>
        <fullName evidence="2">Uncharacterized protein</fullName>
    </submittedName>
</protein>
<dbReference type="Proteomes" id="UP000276133">
    <property type="component" value="Unassembled WGS sequence"/>
</dbReference>
<feature type="transmembrane region" description="Helical" evidence="1">
    <location>
        <begin position="31"/>
        <end position="49"/>
    </location>
</feature>